<sequence length="175" mass="19009">MSSLPLIRPNFSDLSIKLATVNPSVLLIVLLSLVGLALALIVVVTIRRRSISKLSGAFDCSINVGEESSSRPRWRLGVAVFSVASLDWYPVFALTRRAAVRLPRADLDILVRRKPTSGEQYSVLPDAVVVDCSYGKADGRPRSVSLAMDTESLSTMASWLESSPPGFNPTMGRFT</sequence>
<proteinExistence type="predicted"/>
<protein>
    <recommendedName>
        <fullName evidence="4">DUF2550 domain-containing protein</fullName>
    </recommendedName>
</protein>
<reference evidence="3" key="1">
    <citation type="submission" date="2017-03" db="EMBL/GenBank/DDBJ databases">
        <authorList>
            <person name="Monnet C."/>
        </authorList>
    </citation>
    <scope>NUCLEOTIDE SEQUENCE [LARGE SCALE GENOMIC DNA]</scope>
    <source>
        <strain evidence="3">P10</strain>
    </source>
</reference>
<evidence type="ECO:0000256" key="1">
    <source>
        <dbReference type="SAM" id="Phobius"/>
    </source>
</evidence>
<dbReference type="Proteomes" id="UP000234342">
    <property type="component" value="Unassembled WGS sequence"/>
</dbReference>
<dbReference type="AlphaFoldDB" id="A0A2H1K9K7"/>
<evidence type="ECO:0000313" key="3">
    <source>
        <dbReference type="Proteomes" id="UP000234342"/>
    </source>
</evidence>
<gene>
    <name evidence="2" type="ORF">BANT10_02823</name>
</gene>
<keyword evidence="1" id="KW-1133">Transmembrane helix</keyword>
<keyword evidence="3" id="KW-1185">Reference proteome</keyword>
<accession>A0A2H1K9K7</accession>
<dbReference type="EMBL" id="FXZE01000015">
    <property type="protein sequence ID" value="SMX96349.1"/>
    <property type="molecule type" value="Genomic_DNA"/>
</dbReference>
<evidence type="ECO:0000313" key="2">
    <source>
        <dbReference type="EMBL" id="SMX96349.1"/>
    </source>
</evidence>
<name>A0A2H1K9K7_9MICO</name>
<keyword evidence="1" id="KW-0812">Transmembrane</keyword>
<dbReference type="InterPro" id="IPR019675">
    <property type="entry name" value="DUF2550"/>
</dbReference>
<feature type="transmembrane region" description="Helical" evidence="1">
    <location>
        <begin position="25"/>
        <end position="46"/>
    </location>
</feature>
<evidence type="ECO:0008006" key="4">
    <source>
        <dbReference type="Google" id="ProtNLM"/>
    </source>
</evidence>
<dbReference type="Pfam" id="PF10739">
    <property type="entry name" value="DUF2550"/>
    <property type="match status" value="1"/>
</dbReference>
<organism evidence="2 3">
    <name type="scientific">Brevibacterium antiquum</name>
    <dbReference type="NCBI Taxonomy" id="234835"/>
    <lineage>
        <taxon>Bacteria</taxon>
        <taxon>Bacillati</taxon>
        <taxon>Actinomycetota</taxon>
        <taxon>Actinomycetes</taxon>
        <taxon>Micrococcales</taxon>
        <taxon>Brevibacteriaceae</taxon>
        <taxon>Brevibacterium</taxon>
    </lineage>
</organism>
<keyword evidence="1" id="KW-0472">Membrane</keyword>